<protein>
    <submittedName>
        <fullName evidence="7">Protein FAM193A isoform X1</fullName>
    </submittedName>
</protein>
<evidence type="ECO:0000256" key="4">
    <source>
        <dbReference type="SAM" id="MobiDB-lite"/>
    </source>
</evidence>
<dbReference type="RefSeq" id="XP_013395009.1">
    <property type="nucleotide sequence ID" value="XM_013539555.1"/>
</dbReference>
<feature type="domain" description="FAM193 C-terminal" evidence="5">
    <location>
        <begin position="1505"/>
        <end position="1559"/>
    </location>
</feature>
<keyword evidence="6" id="KW-1185">Reference proteome</keyword>
<evidence type="ECO:0000313" key="6">
    <source>
        <dbReference type="Proteomes" id="UP000085678"/>
    </source>
</evidence>
<feature type="compositionally biased region" description="Low complexity" evidence="4">
    <location>
        <begin position="1364"/>
        <end position="1399"/>
    </location>
</feature>
<dbReference type="STRING" id="7574.A0A1S3IC57"/>
<feature type="compositionally biased region" description="Basic residues" evidence="4">
    <location>
        <begin position="8"/>
        <end position="18"/>
    </location>
</feature>
<name>A0A1S3IC57_LINAN</name>
<feature type="region of interest" description="Disordered" evidence="4">
    <location>
        <begin position="526"/>
        <end position="655"/>
    </location>
</feature>
<dbReference type="InterPro" id="IPR016024">
    <property type="entry name" value="ARM-type_fold"/>
</dbReference>
<evidence type="ECO:0000259" key="5">
    <source>
        <dbReference type="Pfam" id="PF15914"/>
    </source>
</evidence>
<dbReference type="SUPFAM" id="SSF48371">
    <property type="entry name" value="ARM repeat"/>
    <property type="match status" value="1"/>
</dbReference>
<feature type="region of interest" description="Disordered" evidence="4">
    <location>
        <begin position="1175"/>
        <end position="1500"/>
    </location>
</feature>
<feature type="compositionally biased region" description="Polar residues" evidence="4">
    <location>
        <begin position="19"/>
        <end position="35"/>
    </location>
</feature>
<feature type="compositionally biased region" description="Low complexity" evidence="4">
    <location>
        <begin position="1306"/>
        <end position="1323"/>
    </location>
</feature>
<gene>
    <name evidence="7" type="primary">LOC106162303</name>
</gene>
<sequence length="1569" mass="176079">MSFVDARKSKKRKSRKGTRSANTSSNQINQPNISHLKQEDLEEMKEIERLMDAGEDSDDPVPNFSRGPNPYLGGERCLLCRCERPSHLKEIEEANKESEKEKAAAMGLTQLPLWVCPECRKTVEEEEKKAGIDTSFLEQELRMDANQPFTLTDSMLTPASEPTTPNGTLCTCEACTERRYITFFEPVREIENEHHKETQELQQCWMEVRHVVRCVYRQAGTGLEENENEGETEALPDLNKMKDLVHRLCLRDPHQLFQRLESQAREYVIEMKVRLLKQLNQGQKTPAQAKQFVSMLLEEYSNLCKAAKTISSFMTELETEHLKKFNLTWELHNKHLLHSIIYSDPLVQNNLPMLLTQLRLGAASKESYHEDTYPNLLHSYLKFDNELSVVSVVWRDCQHLMEEYNEEQSALKAKQKMLKEDWEFFKAQRKLLEQQVLKNNTSKTQQHNLEVQFTETMKTLLAGPKPQATEMHVECPNCHRKRCSCDECTISHMITCGIISPEVSDGMNTHLPLPLPHYDPSRYVIDVDPPSVSSTTSSSGSSSPIIVDPERLTLPFDENQDNSDNEEYVEASETQDTGGQDSKGEEGDDEAEDDDDEGEDDDDDDEDNEEDEDEEEEGQEKGEMENVSGVKTADVVGESPDQWSNPVPKSGDGVAQCSCPQCLQAQAIAQRARAQAQLEQKKLEENQCQCHACLQQLGKTIPTSLPQPPVSMTNTPASFNLYPHIHGSNSLQGLAGPQAVRPFLHPQLYDLHTPLQHFPKPIIQPQKKQPLNLNLDLDSQEALHEHIYNAYSEWDNVYDHTNFMFPHAKFGSSLGSELLNGPPPPLLNANTFLGGDQRPPFSIDQNVFSSPSKASAPHSTVGNSKTSLAAPMPTLADHVAQKENCFKNLKPINRTTFNQPVSKAPQHPNLASPAGMSFGGKVDPGYLDHCLKHSPTSNPFSVSHFPLSNTTNTFTSVPASSASAHQLSLESMKLPVLPPGTAEELVSQAFGAGLNLNLPHPCNHLHNNNNTGQGLSKPPPPTAGMDSSGMYGGPLGNSAAMNNVSVGTSTGCADPECDGHHDDTYDEDSCSEQSSSTSTSNQKDGKYCDCCYCEFFGHGNPPNAPTSKNFLEMRDRLRLKLKRKNEYHPDREEREECQHQEIQLLQQQPHKQEPAQPQPHEDPVTRMGLEELVNFINGGDSNGEKQLSAKAAKRARQKQKKAEERARKLAEQQEREKEQKRKEELEKQQQQQQRQLQLQQQQQQQQQQNVRKKKNKLKDTSNQQQDTSSSAEQKAGSQITPAEPTTTEKPEVPKLSKQNNKDKQSKVQQGKSKVTTTNEINTIGTGGEALPQGKARKNKSKPGQQESKGNQSSDTTVAKIANGQIIQEQQQQRPAKQQHGGKQQQVQQQQHGKLQQQPQETNNKTPQSMVCNQKLQQQQQQQKQLSKNQQQQQLDFNHQQKQVPQATQSPRIQQKSKQGVNDKGQLMNGKVSPTSGQEETSPSNNQTKSKSKKKKKSAAAAATIDEIFMPKQDLDLDNGDMDEYEKELEEFKRFCLDSKPAETRAKLQVNVNFKDLLNKGKKSSSISCS</sequence>
<evidence type="ECO:0000313" key="7">
    <source>
        <dbReference type="RefSeq" id="XP_013395009.1"/>
    </source>
</evidence>
<dbReference type="Pfam" id="PF15914">
    <property type="entry name" value="FAM193_C"/>
    <property type="match status" value="1"/>
</dbReference>
<reference evidence="7" key="1">
    <citation type="submission" date="2025-08" db="UniProtKB">
        <authorList>
            <consortium name="RefSeq"/>
        </authorList>
    </citation>
    <scope>IDENTIFICATION</scope>
    <source>
        <tissue evidence="7">Gonads</tissue>
    </source>
</reference>
<feature type="region of interest" description="Disordered" evidence="4">
    <location>
        <begin position="1004"/>
        <end position="1036"/>
    </location>
</feature>
<dbReference type="GeneID" id="106162303"/>
<feature type="compositionally biased region" description="Basic and acidic residues" evidence="4">
    <location>
        <begin position="36"/>
        <end position="45"/>
    </location>
</feature>
<dbReference type="PANTHER" id="PTHR15109:SF4">
    <property type="entry name" value="FAM193 C-TERMINAL DOMAIN-CONTAINING PROTEIN"/>
    <property type="match status" value="1"/>
</dbReference>
<dbReference type="InParanoid" id="A0A1S3IC57"/>
<feature type="compositionally biased region" description="Polar residues" evidence="4">
    <location>
        <begin position="1341"/>
        <end position="1356"/>
    </location>
</feature>
<feature type="region of interest" description="Disordered" evidence="4">
    <location>
        <begin position="1"/>
        <end position="45"/>
    </location>
</feature>
<dbReference type="KEGG" id="lak:106162303"/>
<dbReference type="OrthoDB" id="10044608at2759"/>
<feature type="compositionally biased region" description="Polar residues" evidence="4">
    <location>
        <begin position="1400"/>
        <end position="1411"/>
    </location>
</feature>
<dbReference type="InterPro" id="IPR029717">
    <property type="entry name" value="FAM193"/>
</dbReference>
<evidence type="ECO:0000256" key="1">
    <source>
        <dbReference type="ARBA" id="ARBA00009689"/>
    </source>
</evidence>
<dbReference type="Proteomes" id="UP000085678">
    <property type="component" value="Unplaced"/>
</dbReference>
<feature type="compositionally biased region" description="Acidic residues" evidence="4">
    <location>
        <begin position="586"/>
        <end position="618"/>
    </location>
</feature>
<feature type="compositionally biased region" description="Low complexity" evidence="4">
    <location>
        <begin position="1228"/>
        <end position="1248"/>
    </location>
</feature>
<dbReference type="InterPro" id="IPR031802">
    <property type="entry name" value="FAM193_C"/>
</dbReference>
<keyword evidence="3" id="KW-0175">Coiled coil</keyword>
<comment type="similarity">
    <text evidence="1">Belongs to the FAM193 family.</text>
</comment>
<evidence type="ECO:0000256" key="2">
    <source>
        <dbReference type="ARBA" id="ARBA00022553"/>
    </source>
</evidence>
<dbReference type="PANTHER" id="PTHR15109">
    <property type="entry name" value="AGAP004327-PA"/>
    <property type="match status" value="1"/>
</dbReference>
<accession>A0A1S3IC57</accession>
<proteinExistence type="inferred from homology"/>
<feature type="compositionally biased region" description="Low complexity" evidence="4">
    <location>
        <begin position="526"/>
        <end position="547"/>
    </location>
</feature>
<organism evidence="6 7">
    <name type="scientific">Lingula anatina</name>
    <name type="common">Brachiopod</name>
    <name type="synonym">Lingula unguis</name>
    <dbReference type="NCBI Taxonomy" id="7574"/>
    <lineage>
        <taxon>Eukaryota</taxon>
        <taxon>Metazoa</taxon>
        <taxon>Spiralia</taxon>
        <taxon>Lophotrochozoa</taxon>
        <taxon>Brachiopoda</taxon>
        <taxon>Linguliformea</taxon>
        <taxon>Lingulata</taxon>
        <taxon>Lingulida</taxon>
        <taxon>Linguloidea</taxon>
        <taxon>Lingulidae</taxon>
        <taxon>Lingula</taxon>
    </lineage>
</organism>
<feature type="compositionally biased region" description="Polar residues" evidence="4">
    <location>
        <begin position="1471"/>
        <end position="1487"/>
    </location>
</feature>
<feature type="compositionally biased region" description="Low complexity" evidence="4">
    <location>
        <begin position="1412"/>
        <end position="1442"/>
    </location>
</feature>
<feature type="region of interest" description="Disordered" evidence="4">
    <location>
        <begin position="1064"/>
        <end position="1084"/>
    </location>
</feature>
<feature type="compositionally biased region" description="Acidic residues" evidence="4">
    <location>
        <begin position="558"/>
        <end position="570"/>
    </location>
</feature>
<evidence type="ECO:0000256" key="3">
    <source>
        <dbReference type="ARBA" id="ARBA00023054"/>
    </source>
</evidence>
<feature type="compositionally biased region" description="Low complexity" evidence="4">
    <location>
        <begin position="1260"/>
        <end position="1270"/>
    </location>
</feature>
<feature type="compositionally biased region" description="Polar residues" evidence="4">
    <location>
        <begin position="1443"/>
        <end position="1459"/>
    </location>
</feature>
<feature type="compositionally biased region" description="Basic and acidic residues" evidence="4">
    <location>
        <begin position="1286"/>
        <end position="1305"/>
    </location>
</feature>
<feature type="compositionally biased region" description="Low complexity" evidence="4">
    <location>
        <begin position="1071"/>
        <end position="1080"/>
    </location>
</feature>
<keyword evidence="2" id="KW-0597">Phosphoprotein</keyword>
<feature type="compositionally biased region" description="Basic and acidic residues" evidence="4">
    <location>
        <begin position="1200"/>
        <end position="1227"/>
    </location>
</feature>